<gene>
    <name evidence="3" type="ORF">BCR35DRAFT_309136</name>
</gene>
<dbReference type="InterPro" id="IPR035396">
    <property type="entry name" value="Bac_rhamnosid6H"/>
</dbReference>
<dbReference type="InParanoid" id="A0A1Y2DP54"/>
<accession>A0A1Y2DP54</accession>
<evidence type="ECO:0000259" key="1">
    <source>
        <dbReference type="Pfam" id="PF17389"/>
    </source>
</evidence>
<feature type="domain" description="Alpha-L-rhamnosidase six-hairpin glycosidase" evidence="1">
    <location>
        <begin position="205"/>
        <end position="542"/>
    </location>
</feature>
<organism evidence="3 4">
    <name type="scientific">Leucosporidium creatinivorum</name>
    <dbReference type="NCBI Taxonomy" id="106004"/>
    <lineage>
        <taxon>Eukaryota</taxon>
        <taxon>Fungi</taxon>
        <taxon>Dikarya</taxon>
        <taxon>Basidiomycota</taxon>
        <taxon>Pucciniomycotina</taxon>
        <taxon>Microbotryomycetes</taxon>
        <taxon>Leucosporidiales</taxon>
        <taxon>Leucosporidium</taxon>
    </lineage>
</organism>
<dbReference type="PANTHER" id="PTHR34987:SF4">
    <property type="entry name" value="ALPHA-L-RHAMNOSIDASE C-TERMINAL DOMAIN-CONTAINING PROTEIN"/>
    <property type="match status" value="1"/>
</dbReference>
<name>A0A1Y2DP54_9BASI</name>
<reference evidence="3 4" key="1">
    <citation type="submission" date="2016-07" db="EMBL/GenBank/DDBJ databases">
        <title>Pervasive Adenine N6-methylation of Active Genes in Fungi.</title>
        <authorList>
            <consortium name="DOE Joint Genome Institute"/>
            <person name="Mondo S.J."/>
            <person name="Dannebaum R.O."/>
            <person name="Kuo R.C."/>
            <person name="Labutti K."/>
            <person name="Haridas S."/>
            <person name="Kuo A."/>
            <person name="Salamov A."/>
            <person name="Ahrendt S.R."/>
            <person name="Lipzen A."/>
            <person name="Sullivan W."/>
            <person name="Andreopoulos W.B."/>
            <person name="Clum A."/>
            <person name="Lindquist E."/>
            <person name="Daum C."/>
            <person name="Ramamoorthy G.K."/>
            <person name="Gryganskyi A."/>
            <person name="Culley D."/>
            <person name="Magnuson J.K."/>
            <person name="James T.Y."/>
            <person name="O'Malley M.A."/>
            <person name="Stajich J.E."/>
            <person name="Spatafora J.W."/>
            <person name="Visel A."/>
            <person name="Grigoriev I.V."/>
        </authorList>
    </citation>
    <scope>NUCLEOTIDE SEQUENCE [LARGE SCALE GENOMIC DNA]</scope>
    <source>
        <strain evidence="3 4">62-1032</strain>
    </source>
</reference>
<comment type="caution">
    <text evidence="3">The sequence shown here is derived from an EMBL/GenBank/DDBJ whole genome shotgun (WGS) entry which is preliminary data.</text>
</comment>
<dbReference type="GO" id="GO:0005975">
    <property type="term" value="P:carbohydrate metabolic process"/>
    <property type="evidence" value="ECO:0007669"/>
    <property type="project" value="InterPro"/>
</dbReference>
<dbReference type="Pfam" id="PF21104">
    <property type="entry name" value="Glyco_hydro_78_N"/>
    <property type="match status" value="1"/>
</dbReference>
<dbReference type="Pfam" id="PF17389">
    <property type="entry name" value="Bac_rhamnosid6H"/>
    <property type="match status" value="1"/>
</dbReference>
<dbReference type="AlphaFoldDB" id="A0A1Y2DP54"/>
<dbReference type="EMBL" id="MCGR01000073">
    <property type="protein sequence ID" value="ORY61062.1"/>
    <property type="molecule type" value="Genomic_DNA"/>
</dbReference>
<dbReference type="SUPFAM" id="SSF48208">
    <property type="entry name" value="Six-hairpin glycosidases"/>
    <property type="match status" value="1"/>
</dbReference>
<proteinExistence type="predicted"/>
<dbReference type="InterPro" id="IPR012341">
    <property type="entry name" value="6hp_glycosidase-like_sf"/>
</dbReference>
<feature type="domain" description="Glycosyl hydrolase family 78 alpha-rhamnosidase N-terminal" evidence="2">
    <location>
        <begin position="37"/>
        <end position="183"/>
    </location>
</feature>
<dbReference type="OrthoDB" id="10036721at2759"/>
<keyword evidence="4" id="KW-1185">Reference proteome</keyword>
<evidence type="ECO:0000313" key="4">
    <source>
        <dbReference type="Proteomes" id="UP000193467"/>
    </source>
</evidence>
<evidence type="ECO:0000313" key="3">
    <source>
        <dbReference type="EMBL" id="ORY61062.1"/>
    </source>
</evidence>
<evidence type="ECO:0000259" key="2">
    <source>
        <dbReference type="Pfam" id="PF21104"/>
    </source>
</evidence>
<dbReference type="GO" id="GO:0003824">
    <property type="term" value="F:catalytic activity"/>
    <property type="evidence" value="ECO:0007669"/>
    <property type="project" value="UniProtKB-ARBA"/>
</dbReference>
<protein>
    <submittedName>
        <fullName evidence="3">Alpha-L-rhamnosidase</fullName>
    </submittedName>
</protein>
<dbReference type="Proteomes" id="UP000193467">
    <property type="component" value="Unassembled WGS sequence"/>
</dbReference>
<sequence length="551" mass="61460">MPALINSSSPFPEPDPRLIRIAEDLKPKLNKTAMPALEVIEVERDDATILGWTKKHAEKQLHEIPPLTSGQQFIVDFGDHLVASRLDFDVAAISHDIEPADSPARIKLTFGEILNDVAESFEPYEGFLSKAWLPEETIVLQKPYVKPAPMAITNRYAFRYVKFEVISTSIRFGLRFSNIVATAVSSATRDPLPALTFSSAEAKSLSLLSTDFDLLRRIDTVAIATLRDCMQTVYEDGPRRDMRLWIGDLRLQALCAYATFKDYDLVKRCLYLFAAMPFNEEGLLCACAYEDPEPHTGGNSIVDYSLLFTNTLLDYIEASGDQETGHDLYAIAEKQFHLALRRVGEDFIYNVPVPKDLLGGGEWHFIDWNEELDKSTAFQCIVIFCTKALIKLASTLGKPEPVFAAPAYNAKLSEAIYAKAFDGKAFVSGPKKQLSWASNAFAVLAGVSKSKEEGQEALKAAYESAASIKGNTPYLHHYLCEAFIEADLPELALKHIKEYWGSMIQSGFDTFPEAWDPLKPRFSPYGSFASMSFCHAWSCTPALLLRRLGLE</sequence>
<dbReference type="InterPro" id="IPR049164">
    <property type="entry name" value="Glyco_hydro_78_N"/>
</dbReference>
<dbReference type="Gene3D" id="1.50.10.10">
    <property type="match status" value="1"/>
</dbReference>
<dbReference type="PANTHER" id="PTHR34987">
    <property type="entry name" value="C, PUTATIVE (AFU_ORTHOLOGUE AFUA_3G02880)-RELATED"/>
    <property type="match status" value="1"/>
</dbReference>
<dbReference type="InterPro" id="IPR008928">
    <property type="entry name" value="6-hairpin_glycosidase_sf"/>
</dbReference>